<gene>
    <name evidence="1" type="ORF">G3I29_30765</name>
</gene>
<protein>
    <submittedName>
        <fullName evidence="1">Uncharacterized protein</fullName>
    </submittedName>
</protein>
<name>A0A6N9UAS2_STRHA</name>
<organism evidence="1 2">
    <name type="scientific">Streptomyces halstedii</name>
    <dbReference type="NCBI Taxonomy" id="1944"/>
    <lineage>
        <taxon>Bacteria</taxon>
        <taxon>Bacillati</taxon>
        <taxon>Actinomycetota</taxon>
        <taxon>Actinomycetes</taxon>
        <taxon>Kitasatosporales</taxon>
        <taxon>Streptomycetaceae</taxon>
        <taxon>Streptomyces</taxon>
    </lineage>
</organism>
<evidence type="ECO:0000313" key="1">
    <source>
        <dbReference type="EMBL" id="NEA19759.1"/>
    </source>
</evidence>
<dbReference type="Proteomes" id="UP000471293">
    <property type="component" value="Unassembled WGS sequence"/>
</dbReference>
<evidence type="ECO:0000313" key="2">
    <source>
        <dbReference type="Proteomes" id="UP000471293"/>
    </source>
</evidence>
<dbReference type="EMBL" id="JAAGLQ010000643">
    <property type="protein sequence ID" value="NEA19759.1"/>
    <property type="molecule type" value="Genomic_DNA"/>
</dbReference>
<reference evidence="1 2" key="1">
    <citation type="submission" date="2020-01" db="EMBL/GenBank/DDBJ databases">
        <title>Insect and environment-associated Actinomycetes.</title>
        <authorList>
            <person name="Currrie C."/>
            <person name="Chevrette M."/>
            <person name="Carlson C."/>
            <person name="Stubbendieck R."/>
            <person name="Wendt-Pienkowski E."/>
        </authorList>
    </citation>
    <scope>NUCLEOTIDE SEQUENCE [LARGE SCALE GENOMIC DNA]</scope>
    <source>
        <strain evidence="1 2">SID11342</strain>
    </source>
</reference>
<proteinExistence type="predicted"/>
<comment type="caution">
    <text evidence="1">The sequence shown here is derived from an EMBL/GenBank/DDBJ whole genome shotgun (WGS) entry which is preliminary data.</text>
</comment>
<sequence length="91" mass="9892">MSERESQVLSEAALSLTDFEGSRSELTSMSFGTVVGTGSEPTGTHFESSDGFAKIRDDLRGDVDGALEFSCILNRDVTHPARPWAARRPDE</sequence>
<accession>A0A6N9UAS2</accession>
<dbReference type="AlphaFoldDB" id="A0A6N9UAS2"/>
<dbReference type="RefSeq" id="WP_164349259.1">
    <property type="nucleotide sequence ID" value="NZ_JAAGLQ010000643.1"/>
</dbReference>